<organism evidence="2 3">
    <name type="scientific">Hymenobacter artigasi</name>
    <dbReference type="NCBI Taxonomy" id="2719616"/>
    <lineage>
        <taxon>Bacteria</taxon>
        <taxon>Pseudomonadati</taxon>
        <taxon>Bacteroidota</taxon>
        <taxon>Cytophagia</taxon>
        <taxon>Cytophagales</taxon>
        <taxon>Hymenobacteraceae</taxon>
        <taxon>Hymenobacter</taxon>
    </lineage>
</organism>
<keyword evidence="1" id="KW-1133">Transmembrane helix</keyword>
<feature type="transmembrane region" description="Helical" evidence="1">
    <location>
        <begin position="12"/>
        <end position="33"/>
    </location>
</feature>
<comment type="caution">
    <text evidence="2">The sequence shown here is derived from an EMBL/GenBank/DDBJ whole genome shotgun (WGS) entry which is preliminary data.</text>
</comment>
<evidence type="ECO:0000256" key="1">
    <source>
        <dbReference type="SAM" id="Phobius"/>
    </source>
</evidence>
<accession>A0ABX1HLW2</accession>
<proteinExistence type="predicted"/>
<evidence type="ECO:0000313" key="3">
    <source>
        <dbReference type="Proteomes" id="UP000717634"/>
    </source>
</evidence>
<dbReference type="RefSeq" id="WP_168674819.1">
    <property type="nucleotide sequence ID" value="NZ_JAAVTK010000014.1"/>
</dbReference>
<dbReference type="EMBL" id="JAAVTK010000014">
    <property type="protein sequence ID" value="NKI91248.1"/>
    <property type="molecule type" value="Genomic_DNA"/>
</dbReference>
<reference evidence="2 3" key="1">
    <citation type="submission" date="2020-03" db="EMBL/GenBank/DDBJ databases">
        <title>Genomic Encyclopedia of Type Strains, Phase IV (KMG-V): Genome sequencing to study the core and pangenomes of soil and plant-associated prokaryotes.</title>
        <authorList>
            <person name="Whitman W."/>
        </authorList>
    </citation>
    <scope>NUCLEOTIDE SEQUENCE [LARGE SCALE GENOMIC DNA]</scope>
    <source>
        <strain evidence="2 3">1B</strain>
    </source>
</reference>
<feature type="transmembrane region" description="Helical" evidence="1">
    <location>
        <begin position="39"/>
        <end position="59"/>
    </location>
</feature>
<keyword evidence="1" id="KW-0812">Transmembrane</keyword>
<keyword evidence="1" id="KW-0472">Membrane</keyword>
<sequence length="90" mass="9800">MKLIEQLLSSLAWLQLFIAPALIGSFLGLLLWLNFRSGWGVVGGGILALLGIGVGIAFAEKARRGKGTIEFMSRTSAHPELYRDDKKNQA</sequence>
<gene>
    <name evidence="2" type="ORF">HBN54_003864</name>
</gene>
<evidence type="ECO:0008006" key="4">
    <source>
        <dbReference type="Google" id="ProtNLM"/>
    </source>
</evidence>
<evidence type="ECO:0000313" key="2">
    <source>
        <dbReference type="EMBL" id="NKI91248.1"/>
    </source>
</evidence>
<keyword evidence="3" id="KW-1185">Reference proteome</keyword>
<dbReference type="Proteomes" id="UP000717634">
    <property type="component" value="Unassembled WGS sequence"/>
</dbReference>
<protein>
    <recommendedName>
        <fullName evidence="4">AtpZ/AtpI family protein</fullName>
    </recommendedName>
</protein>
<name>A0ABX1HLW2_9BACT</name>